<keyword evidence="2 6" id="KW-0489">Methyltransferase</keyword>
<dbReference type="SUPFAM" id="SSF53335">
    <property type="entry name" value="S-adenosyl-L-methionine-dependent methyltransferases"/>
    <property type="match status" value="1"/>
</dbReference>
<accession>A0A4Q0VVU4</accession>
<comment type="pathway">
    <text evidence="1">Lipid metabolism.</text>
</comment>
<dbReference type="InterPro" id="IPR029063">
    <property type="entry name" value="SAM-dependent_MTases_sf"/>
</dbReference>
<dbReference type="PANTHER" id="PTHR44307">
    <property type="entry name" value="PHOSPHOETHANOLAMINE METHYLTRANSFERASE"/>
    <property type="match status" value="1"/>
</dbReference>
<reference evidence="6 7" key="1">
    <citation type="journal article" date="2019" name="Int. J. Syst. Evol. Microbiol.">
        <title>Anaerobacillus alkaliphilus sp. nov., a novel alkaliphilic and moderately halophilic bacterium.</title>
        <authorList>
            <person name="Borsodi A.K."/>
            <person name="Aszalos J.M."/>
            <person name="Bihari P."/>
            <person name="Nagy I."/>
            <person name="Schumann P."/>
            <person name="Sproer C."/>
            <person name="Kovacs A.L."/>
            <person name="Boka K."/>
            <person name="Dobosy P."/>
            <person name="Ovari M."/>
            <person name="Szili-Kovacs T."/>
            <person name="Toth E."/>
        </authorList>
    </citation>
    <scope>NUCLEOTIDE SEQUENCE [LARGE SCALE GENOMIC DNA]</scope>
    <source>
        <strain evidence="6 7">B16-10</strain>
    </source>
</reference>
<evidence type="ECO:0000256" key="3">
    <source>
        <dbReference type="ARBA" id="ARBA00022679"/>
    </source>
</evidence>
<evidence type="ECO:0000256" key="2">
    <source>
        <dbReference type="ARBA" id="ARBA00022603"/>
    </source>
</evidence>
<evidence type="ECO:0000256" key="4">
    <source>
        <dbReference type="ARBA" id="ARBA00025707"/>
    </source>
</evidence>
<dbReference type="GO" id="GO:0008757">
    <property type="term" value="F:S-adenosylmethionine-dependent methyltransferase activity"/>
    <property type="evidence" value="ECO:0007669"/>
    <property type="project" value="InterPro"/>
</dbReference>
<dbReference type="EMBL" id="QOUX01000001">
    <property type="protein sequence ID" value="RXJ03813.1"/>
    <property type="molecule type" value="Genomic_DNA"/>
</dbReference>
<sequence>MKKLTYTDMLADLGITSAHPGGSFLTKKILTKESITPDKKILDVGCGTGQTAVFLAKTYKCDVIAIDAHTTMIRKAKKRFEKNELPIKLIKANAEKLPFSDEIFDFITAESVIAFTQTSQSLPEMVRVLKKAGRLISIEMTAENNLSEDEKKEITEVYGIERVFTEEEWKEEFLRAGFTEVMIEEDHDRPKEFIGEKNDPSNYIDPNVFEILQTHSSLLEKLNGRLGYRIFRCLK</sequence>
<comment type="caution">
    <text evidence="6">The sequence shown here is derived from an EMBL/GenBank/DDBJ whole genome shotgun (WGS) entry which is preliminary data.</text>
</comment>
<feature type="domain" description="Methyltransferase type 11" evidence="5">
    <location>
        <begin position="42"/>
        <end position="136"/>
    </location>
</feature>
<protein>
    <submittedName>
        <fullName evidence="6">Class I SAM-dependent methyltransferase</fullName>
    </submittedName>
</protein>
<evidence type="ECO:0000256" key="1">
    <source>
        <dbReference type="ARBA" id="ARBA00005189"/>
    </source>
</evidence>
<dbReference type="PANTHER" id="PTHR44307:SF2">
    <property type="entry name" value="PHOSPHOETHANOLAMINE METHYLTRANSFERASE ISOFORM X1"/>
    <property type="match status" value="1"/>
</dbReference>
<dbReference type="GO" id="GO:0032259">
    <property type="term" value="P:methylation"/>
    <property type="evidence" value="ECO:0007669"/>
    <property type="project" value="UniProtKB-KW"/>
</dbReference>
<keyword evidence="3 6" id="KW-0808">Transferase</keyword>
<dbReference type="AlphaFoldDB" id="A0A4Q0VVU4"/>
<evidence type="ECO:0000313" key="7">
    <source>
        <dbReference type="Proteomes" id="UP000290649"/>
    </source>
</evidence>
<dbReference type="RefSeq" id="WP_129076156.1">
    <property type="nucleotide sequence ID" value="NZ_QOUX01000001.1"/>
</dbReference>
<dbReference type="Proteomes" id="UP000290649">
    <property type="component" value="Unassembled WGS sequence"/>
</dbReference>
<name>A0A4Q0VVU4_9BACI</name>
<evidence type="ECO:0000259" key="5">
    <source>
        <dbReference type="Pfam" id="PF08241"/>
    </source>
</evidence>
<dbReference type="CDD" id="cd02440">
    <property type="entry name" value="AdoMet_MTases"/>
    <property type="match status" value="1"/>
</dbReference>
<dbReference type="InterPro" id="IPR013216">
    <property type="entry name" value="Methyltransf_11"/>
</dbReference>
<dbReference type="OrthoDB" id="43862at2"/>
<keyword evidence="7" id="KW-1185">Reference proteome</keyword>
<comment type="pathway">
    <text evidence="4">Phospholipid metabolism.</text>
</comment>
<organism evidence="6 7">
    <name type="scientific">Anaerobacillus alkaliphilus</name>
    <dbReference type="NCBI Taxonomy" id="1548597"/>
    <lineage>
        <taxon>Bacteria</taxon>
        <taxon>Bacillati</taxon>
        <taxon>Bacillota</taxon>
        <taxon>Bacilli</taxon>
        <taxon>Bacillales</taxon>
        <taxon>Bacillaceae</taxon>
        <taxon>Anaerobacillus</taxon>
    </lineage>
</organism>
<gene>
    <name evidence="6" type="ORF">DS745_00015</name>
</gene>
<dbReference type="Gene3D" id="3.40.50.150">
    <property type="entry name" value="Vaccinia Virus protein VP39"/>
    <property type="match status" value="1"/>
</dbReference>
<evidence type="ECO:0000313" key="6">
    <source>
        <dbReference type="EMBL" id="RXJ03813.1"/>
    </source>
</evidence>
<proteinExistence type="predicted"/>
<dbReference type="Pfam" id="PF08241">
    <property type="entry name" value="Methyltransf_11"/>
    <property type="match status" value="1"/>
</dbReference>